<dbReference type="InParanoid" id="A0A1Q5PVT6"/>
<accession>A0A1Q5PVT6</accession>
<evidence type="ECO:0000313" key="1">
    <source>
        <dbReference type="EMBL" id="OKL51677.1"/>
    </source>
</evidence>
<protein>
    <recommendedName>
        <fullName evidence="3">VWA domain-containing protein</fullName>
    </recommendedName>
</protein>
<gene>
    <name evidence="1" type="ORF">BSZ40_05845</name>
</gene>
<dbReference type="EMBL" id="MQVS01000005">
    <property type="protein sequence ID" value="OKL51677.1"/>
    <property type="molecule type" value="Genomic_DNA"/>
</dbReference>
<evidence type="ECO:0008006" key="3">
    <source>
        <dbReference type="Google" id="ProtNLM"/>
    </source>
</evidence>
<keyword evidence="2" id="KW-1185">Reference proteome</keyword>
<dbReference type="Proteomes" id="UP000185612">
    <property type="component" value="Unassembled WGS sequence"/>
</dbReference>
<comment type="caution">
    <text evidence="1">The sequence shown here is derived from an EMBL/GenBank/DDBJ whole genome shotgun (WGS) entry which is preliminary data.</text>
</comment>
<organism evidence="1 2">
    <name type="scientific">Buchananella hordeovulneris</name>
    <dbReference type="NCBI Taxonomy" id="52770"/>
    <lineage>
        <taxon>Bacteria</taxon>
        <taxon>Bacillati</taxon>
        <taxon>Actinomycetota</taxon>
        <taxon>Actinomycetes</taxon>
        <taxon>Actinomycetales</taxon>
        <taxon>Actinomycetaceae</taxon>
        <taxon>Buchananella</taxon>
    </lineage>
</organism>
<name>A0A1Q5PVT6_9ACTO</name>
<proteinExistence type="predicted"/>
<sequence>MVQRAEVVAREDLLQFLNAAFVSTGQAEFYHSASEQHLTMAFLHEYVCGNYRRVYARLLAAGINDFNAAEIVFRLLATGRQTPADFREEENALVRAAVRALPPPRFWKLARRLQRERINNRRTRALVRDYLADHPEPEFQAVKYRRKVAAAARHTHLRLPGELPEFLFTKLPHPFTTELFETYRQARYSRQAALRLPASVAAGFAAQHGIAVAERDARTAASLTDRERLRADARLTEAASPQLRAERLSPTEIAAYLLSLPEPTETQLGWLAASAAALLARSGPLPLPGPVAAVLDNSYSASGSRERRRHPLAVAWSVDAVLRAACTDYIALWTHPHPGPMPVAAGQTNLTERLLDALAAGARTVVVVSDGVENDPPGAFAAALAAVAKLCPQVRVIHLNPVFDPDLLAVRSLSPALPALGLRAAEELPLVLHFAAYAAATTTLAELKEHLAGATRRFLGGVDV</sequence>
<evidence type="ECO:0000313" key="2">
    <source>
        <dbReference type="Proteomes" id="UP000185612"/>
    </source>
</evidence>
<dbReference type="AlphaFoldDB" id="A0A1Q5PVT6"/>
<dbReference type="STRING" id="52770.BSZ40_05845"/>
<reference evidence="2" key="1">
    <citation type="submission" date="2016-12" db="EMBL/GenBank/DDBJ databases">
        <authorList>
            <person name="Meng X."/>
        </authorList>
    </citation>
    <scope>NUCLEOTIDE SEQUENCE [LARGE SCALE GENOMIC DNA]</scope>
    <source>
        <strain evidence="2">DSM 20732</strain>
    </source>
</reference>